<dbReference type="EMBL" id="NMUH01005440">
    <property type="protein sequence ID" value="MQM12761.1"/>
    <property type="molecule type" value="Genomic_DNA"/>
</dbReference>
<gene>
    <name evidence="2" type="ORF">Taro_045680</name>
</gene>
<feature type="signal peptide" evidence="1">
    <location>
        <begin position="1"/>
        <end position="18"/>
    </location>
</feature>
<dbReference type="AlphaFoldDB" id="A0A843X346"/>
<protein>
    <submittedName>
        <fullName evidence="2">Uncharacterized protein</fullName>
    </submittedName>
</protein>
<accession>A0A843X346</accession>
<evidence type="ECO:0000313" key="3">
    <source>
        <dbReference type="Proteomes" id="UP000652761"/>
    </source>
</evidence>
<comment type="caution">
    <text evidence="2">The sequence shown here is derived from an EMBL/GenBank/DDBJ whole genome shotgun (WGS) entry which is preliminary data.</text>
</comment>
<keyword evidence="1" id="KW-0732">Signal</keyword>
<feature type="non-terminal residue" evidence="2">
    <location>
        <position position="1"/>
    </location>
</feature>
<dbReference type="Proteomes" id="UP000652761">
    <property type="component" value="Unassembled WGS sequence"/>
</dbReference>
<reference evidence="2" key="1">
    <citation type="submission" date="2017-07" db="EMBL/GenBank/DDBJ databases">
        <title>Taro Niue Genome Assembly and Annotation.</title>
        <authorList>
            <person name="Atibalentja N."/>
            <person name="Keating K."/>
            <person name="Fields C.J."/>
        </authorList>
    </citation>
    <scope>NUCLEOTIDE SEQUENCE</scope>
    <source>
        <strain evidence="2">Niue_2</strain>
        <tissue evidence="2">Leaf</tissue>
    </source>
</reference>
<evidence type="ECO:0000256" key="1">
    <source>
        <dbReference type="SAM" id="SignalP"/>
    </source>
</evidence>
<name>A0A843X346_COLES</name>
<sequence>EVVLVLCCLGWILALSASSSFPCGGVIPFRLVLCHWLWFVSLRLVVEDQQDLHDSWRSNQARSLRGVFIKVAPHKALFNLELESRRLVACAKSTQAKIHEQLLSSSRLEDGKKVPSIISRIEENTTVEGDATRRHVHQGRRVIIIIATDIPAVTP</sequence>
<organism evidence="2 3">
    <name type="scientific">Colocasia esculenta</name>
    <name type="common">Wild taro</name>
    <name type="synonym">Arum esculentum</name>
    <dbReference type="NCBI Taxonomy" id="4460"/>
    <lineage>
        <taxon>Eukaryota</taxon>
        <taxon>Viridiplantae</taxon>
        <taxon>Streptophyta</taxon>
        <taxon>Embryophyta</taxon>
        <taxon>Tracheophyta</taxon>
        <taxon>Spermatophyta</taxon>
        <taxon>Magnoliopsida</taxon>
        <taxon>Liliopsida</taxon>
        <taxon>Araceae</taxon>
        <taxon>Aroideae</taxon>
        <taxon>Colocasieae</taxon>
        <taxon>Colocasia</taxon>
    </lineage>
</organism>
<evidence type="ECO:0000313" key="2">
    <source>
        <dbReference type="EMBL" id="MQM12761.1"/>
    </source>
</evidence>
<feature type="non-terminal residue" evidence="2">
    <location>
        <position position="155"/>
    </location>
</feature>
<keyword evidence="3" id="KW-1185">Reference proteome</keyword>
<feature type="chain" id="PRO_5032785270" evidence="1">
    <location>
        <begin position="19"/>
        <end position="155"/>
    </location>
</feature>
<proteinExistence type="predicted"/>